<protein>
    <recommendedName>
        <fullName evidence="2">N-acyl amino acid synthase FeeM catalytic core domain-containing protein</fullName>
    </recommendedName>
</protein>
<evidence type="ECO:0000313" key="4">
    <source>
        <dbReference type="Proteomes" id="UP000183107"/>
    </source>
</evidence>
<evidence type="ECO:0000259" key="2">
    <source>
        <dbReference type="Pfam" id="PF21926"/>
    </source>
</evidence>
<dbReference type="EMBL" id="FOVJ01000002">
    <property type="protein sequence ID" value="SFN64760.1"/>
    <property type="molecule type" value="Genomic_DNA"/>
</dbReference>
<evidence type="ECO:0000313" key="3">
    <source>
        <dbReference type="EMBL" id="SFN64760.1"/>
    </source>
</evidence>
<reference evidence="4" key="1">
    <citation type="submission" date="2016-10" db="EMBL/GenBank/DDBJ databases">
        <authorList>
            <person name="Varghese N."/>
        </authorList>
    </citation>
    <scope>NUCLEOTIDE SEQUENCE [LARGE SCALE GENOMIC DNA]</scope>
    <source>
        <strain evidence="4">Nsp8</strain>
    </source>
</reference>
<proteinExistence type="predicted"/>
<feature type="domain" description="N-acyl amino acid synthase FeeM catalytic core" evidence="2">
    <location>
        <begin position="68"/>
        <end position="218"/>
    </location>
</feature>
<dbReference type="InterPro" id="IPR016181">
    <property type="entry name" value="Acyl_CoA_acyltransferase"/>
</dbReference>
<accession>A0A1I5AQU7</accession>
<dbReference type="AlphaFoldDB" id="A0A1I5AQU7"/>
<name>A0A1I5AQU7_9PROT</name>
<dbReference type="Proteomes" id="UP000183107">
    <property type="component" value="Unassembled WGS sequence"/>
</dbReference>
<gene>
    <name evidence="3" type="ORF">SAMN05216386_1493</name>
</gene>
<dbReference type="Gene3D" id="3.40.630.30">
    <property type="match status" value="1"/>
</dbReference>
<sequence length="277" mass="31856">MQLDNGKNIRLHRPASSVETTEDRFAPPCQPRIEEKPSLAQTSDPRCVLRQGNYNICLADSPVRCSLVSKLIKCMYSWRGYHTENAVISSHNPNQFTLEASIERHPVGTLTLGLDSEEGLLADELYRREINVFRSKQRNVCELSKLAVDPQHSSKEILASLFHLAYIYGRNLHGATDLFIEVNPRHARFYKQMLGLRQIGEKRMCHRVNAPAILMHLDLDYADDQIALVVDSCEPRERSLYAYFLSKHEEERVTHTLRQRIHGRNATQPFSRQILHA</sequence>
<organism evidence="3 4">
    <name type="scientific">Nitrosospira briensis</name>
    <dbReference type="NCBI Taxonomy" id="35799"/>
    <lineage>
        <taxon>Bacteria</taxon>
        <taxon>Pseudomonadati</taxon>
        <taxon>Pseudomonadota</taxon>
        <taxon>Betaproteobacteria</taxon>
        <taxon>Nitrosomonadales</taxon>
        <taxon>Nitrosomonadaceae</taxon>
        <taxon>Nitrosospira</taxon>
    </lineage>
</organism>
<dbReference type="SUPFAM" id="SSF55729">
    <property type="entry name" value="Acyl-CoA N-acyltransferases (Nat)"/>
    <property type="match status" value="1"/>
</dbReference>
<dbReference type="InterPro" id="IPR054597">
    <property type="entry name" value="FeeM_cat"/>
</dbReference>
<dbReference type="Pfam" id="PF21926">
    <property type="entry name" value="FeeM"/>
    <property type="match status" value="1"/>
</dbReference>
<evidence type="ECO:0000256" key="1">
    <source>
        <dbReference type="SAM" id="MobiDB-lite"/>
    </source>
</evidence>
<feature type="region of interest" description="Disordered" evidence="1">
    <location>
        <begin position="1"/>
        <end position="41"/>
    </location>
</feature>
<keyword evidence="4" id="KW-1185">Reference proteome</keyword>